<reference evidence="1" key="1">
    <citation type="submission" date="2020-05" db="EMBL/GenBank/DDBJ databases">
        <authorList>
            <person name="Chiriac C."/>
            <person name="Salcher M."/>
            <person name="Ghai R."/>
            <person name="Kavagutti S V."/>
        </authorList>
    </citation>
    <scope>NUCLEOTIDE SEQUENCE</scope>
</reference>
<name>A0A6J7XMJ8_9CAUD</name>
<gene>
    <name evidence="1" type="ORF">UFOVP162_39</name>
</gene>
<protein>
    <submittedName>
        <fullName evidence="1">Uncharacterized protein</fullName>
    </submittedName>
</protein>
<accession>A0A6J7XMJ8</accession>
<dbReference type="EMBL" id="LR798453">
    <property type="protein sequence ID" value="CAB5238363.1"/>
    <property type="molecule type" value="Genomic_DNA"/>
</dbReference>
<sequence length="656" mass="69438">MPLDTRIALGAQPLQLESPLAQYGQAVGIQNAAQQNQLGQMQMSAAQRAMQEEEGLKNYLTDPKTDLTTAQGVQGAMRFGAKGLAYAKAIAEQKKAGLEGDKLAAEILGANQKNFTALNSPMDAAARGPAGITDYVEALYKDPVLGPLAARVKSREQALAENQLLFQKDPQQWVMAHANLDGQHLLDALKTSQENADEKARIASRMPSAAAPVASPAAPVAPPAVAVGVTKEISPGVRVNSNLSPEDVARIAALGDKGSMSYPGERWTLSPTGNLISEPIPGATATNAMAPVNVNAMNPNAATMQAINAERTRLEADRNRLLNLRQSKGVQDELKSVEAQLKEINAPINLRAEGTAFIPGRGTLTAAPTMTELTKLQQEKVAATARGDTTAAAQIDDKIKAMTQLQDHRTEVSRLIAERDAAIAANAPRGDIATLNDAIKKASTFAPPMQVVMPVAIQDPKDPTKVIYVDRSQAIGQTPAAEVPKPLTAAQTQKLKTEKAADTAHVNASQSTANELEKLTNELVGSEDKKIKPHPGLGGITGYAALLPNLPKGSAAQAQQKLDTFKGKILALGREMASQNGKLGNMAVQEWKFVSDAVQALDPKAGNLDVQMRDVVRQAQAFAKNQKSKFDMTYEDTGTAAPAAGSGVDTSNPLLR</sequence>
<organism evidence="1">
    <name type="scientific">uncultured Caudovirales phage</name>
    <dbReference type="NCBI Taxonomy" id="2100421"/>
    <lineage>
        <taxon>Viruses</taxon>
        <taxon>Duplodnaviria</taxon>
        <taxon>Heunggongvirae</taxon>
        <taxon>Uroviricota</taxon>
        <taxon>Caudoviricetes</taxon>
        <taxon>Peduoviridae</taxon>
        <taxon>Maltschvirus</taxon>
        <taxon>Maltschvirus maltsch</taxon>
    </lineage>
</organism>
<proteinExistence type="predicted"/>
<evidence type="ECO:0000313" key="1">
    <source>
        <dbReference type="EMBL" id="CAB5238363.1"/>
    </source>
</evidence>